<dbReference type="InterPro" id="IPR024520">
    <property type="entry name" value="DUF3558"/>
</dbReference>
<dbReference type="Pfam" id="PF12079">
    <property type="entry name" value="DUF3558"/>
    <property type="match status" value="1"/>
</dbReference>
<keyword evidence="2" id="KW-1185">Reference proteome</keyword>
<accession>A0ABT1HWW8</accession>
<evidence type="ECO:0008006" key="3">
    <source>
        <dbReference type="Google" id="ProtNLM"/>
    </source>
</evidence>
<protein>
    <recommendedName>
        <fullName evidence="3">DUF3558 domain-containing protein</fullName>
    </recommendedName>
</protein>
<proteinExistence type="predicted"/>
<organism evidence="1 2">
    <name type="scientific">Streptoalloteichus tenebrarius (strain ATCC 17920 / DSM 40477 / JCM 4838 / CBS 697.72 / NBRC 16177 / NCIMB 11028 / NRRL B-12390 / A12253. 1 / ISP 5477)</name>
    <name type="common">Streptomyces tenebrarius</name>
    <dbReference type="NCBI Taxonomy" id="1933"/>
    <lineage>
        <taxon>Bacteria</taxon>
        <taxon>Bacillati</taxon>
        <taxon>Actinomycetota</taxon>
        <taxon>Actinomycetes</taxon>
        <taxon>Pseudonocardiales</taxon>
        <taxon>Pseudonocardiaceae</taxon>
        <taxon>Streptoalloteichus</taxon>
    </lineage>
</organism>
<name>A0ABT1HWW8_STRSD</name>
<gene>
    <name evidence="1" type="ORF">LX15_003729</name>
</gene>
<evidence type="ECO:0000313" key="2">
    <source>
        <dbReference type="Proteomes" id="UP001205311"/>
    </source>
</evidence>
<reference evidence="1 2" key="1">
    <citation type="submission" date="2022-06" db="EMBL/GenBank/DDBJ databases">
        <title>Genomic Encyclopedia of Archaeal and Bacterial Type Strains, Phase II (KMG-II): from individual species to whole genera.</title>
        <authorList>
            <person name="Goeker M."/>
        </authorList>
    </citation>
    <scope>NUCLEOTIDE SEQUENCE [LARGE SCALE GENOMIC DNA]</scope>
    <source>
        <strain evidence="1 2">DSM 40477</strain>
    </source>
</reference>
<evidence type="ECO:0000313" key="1">
    <source>
        <dbReference type="EMBL" id="MCP2260018.1"/>
    </source>
</evidence>
<dbReference type="EMBL" id="JAMTCP010000022">
    <property type="protein sequence ID" value="MCP2260018.1"/>
    <property type="molecule type" value="Genomic_DNA"/>
</dbReference>
<sequence>MPRVPKPLDTARFQQDPCALLTSAQLQPFKLGNKPGDPRKVPTPSCAWYDYVDAKMSLSVTIATDRDGLAGLYQRQKNFKVFEPLKVEDYPGAIVAGALDQRPQGVCDVEFAVTDKLSISVQTNLSTPDKATNPCGPTKAAAAEVLKTLKATN</sequence>
<dbReference type="Proteomes" id="UP001205311">
    <property type="component" value="Unassembled WGS sequence"/>
</dbReference>
<comment type="caution">
    <text evidence="1">The sequence shown here is derived from an EMBL/GenBank/DDBJ whole genome shotgun (WGS) entry which is preliminary data.</text>
</comment>